<keyword evidence="3" id="KW-0804">Transcription</keyword>
<dbReference type="PROSITE" id="PS50043">
    <property type="entry name" value="HTH_LUXR_2"/>
    <property type="match status" value="1"/>
</dbReference>
<dbReference type="InterPro" id="IPR039420">
    <property type="entry name" value="WalR-like"/>
</dbReference>
<reference evidence="5" key="1">
    <citation type="submission" date="2023-06" db="EMBL/GenBank/DDBJ databases">
        <title>Draft genome sequence of Nocardioides sp. SOB72.</title>
        <authorList>
            <person name="Zhang G."/>
        </authorList>
    </citation>
    <scope>NUCLEOTIDE SEQUENCE</scope>
    <source>
        <strain evidence="5">SOB72</strain>
    </source>
</reference>
<dbReference type="PRINTS" id="PR00038">
    <property type="entry name" value="HTHLUXR"/>
</dbReference>
<evidence type="ECO:0000256" key="2">
    <source>
        <dbReference type="ARBA" id="ARBA00023125"/>
    </source>
</evidence>
<dbReference type="SUPFAM" id="SSF46894">
    <property type="entry name" value="C-terminal effector domain of the bipartite response regulators"/>
    <property type="match status" value="1"/>
</dbReference>
<dbReference type="PANTHER" id="PTHR43214:SF42">
    <property type="entry name" value="TRANSCRIPTIONAL REGULATORY PROTEIN DESR"/>
    <property type="match status" value="1"/>
</dbReference>
<dbReference type="Proteomes" id="UP001168537">
    <property type="component" value="Unassembled WGS sequence"/>
</dbReference>
<dbReference type="InterPro" id="IPR000792">
    <property type="entry name" value="Tscrpt_reg_LuxR_C"/>
</dbReference>
<evidence type="ECO:0000313" key="6">
    <source>
        <dbReference type="Proteomes" id="UP001168537"/>
    </source>
</evidence>
<gene>
    <name evidence="5" type="ORF">QWY29_17860</name>
</gene>
<dbReference type="EMBL" id="JAUHJR010000010">
    <property type="protein sequence ID" value="MDN4163241.1"/>
    <property type="molecule type" value="Genomic_DNA"/>
</dbReference>
<dbReference type="SMART" id="SM00421">
    <property type="entry name" value="HTH_LUXR"/>
    <property type="match status" value="1"/>
</dbReference>
<dbReference type="Pfam" id="PF00196">
    <property type="entry name" value="GerE"/>
    <property type="match status" value="1"/>
</dbReference>
<evidence type="ECO:0000259" key="4">
    <source>
        <dbReference type="PROSITE" id="PS50043"/>
    </source>
</evidence>
<name>A0ABT8EZ48_9ACTN</name>
<dbReference type="InterPro" id="IPR029016">
    <property type="entry name" value="GAF-like_dom_sf"/>
</dbReference>
<dbReference type="InterPro" id="IPR036388">
    <property type="entry name" value="WH-like_DNA-bd_sf"/>
</dbReference>
<feature type="domain" description="HTH luxR-type" evidence="4">
    <location>
        <begin position="200"/>
        <end position="265"/>
    </location>
</feature>
<dbReference type="Pfam" id="PF01590">
    <property type="entry name" value="GAF"/>
    <property type="match status" value="1"/>
</dbReference>
<dbReference type="SUPFAM" id="SSF55781">
    <property type="entry name" value="GAF domain-like"/>
    <property type="match status" value="1"/>
</dbReference>
<proteinExistence type="predicted"/>
<dbReference type="PANTHER" id="PTHR43214">
    <property type="entry name" value="TWO-COMPONENT RESPONSE REGULATOR"/>
    <property type="match status" value="1"/>
</dbReference>
<protein>
    <submittedName>
        <fullName evidence="5">LuxR C-terminal-related transcriptional regulator</fullName>
    </submittedName>
</protein>
<evidence type="ECO:0000256" key="1">
    <source>
        <dbReference type="ARBA" id="ARBA00023015"/>
    </source>
</evidence>
<dbReference type="Gene3D" id="1.10.10.10">
    <property type="entry name" value="Winged helix-like DNA-binding domain superfamily/Winged helix DNA-binding domain"/>
    <property type="match status" value="1"/>
</dbReference>
<evidence type="ECO:0000313" key="5">
    <source>
        <dbReference type="EMBL" id="MDN4163241.1"/>
    </source>
</evidence>
<dbReference type="Gene3D" id="3.30.450.40">
    <property type="match status" value="1"/>
</dbReference>
<keyword evidence="6" id="KW-1185">Reference proteome</keyword>
<keyword evidence="2" id="KW-0238">DNA-binding</keyword>
<sequence>MDPRAEETRLWASALGALRERTGVPMVFGGAIVPGGLRLTHFVGARTGSLEGLLVRPGSGLGGRVWQESDARVVADYGLASDISHDYDEPVRAEGLRTVVGAPVLVDRAVRGVVYAGTRGAPVTGDRLRDAAVSAARALARQIALEDEVERRVAARRARDEQAATALGRAHAEVRALVGTTADPELRDRLERLASLLVLGPAERPALTPRQVDVLSLVATGASYAAVGERLGLSAQTVKSYMRDLLVVLGAHSRHEAVAEARRLRLVP</sequence>
<keyword evidence="1" id="KW-0805">Transcription regulation</keyword>
<accession>A0ABT8EZ48</accession>
<evidence type="ECO:0000256" key="3">
    <source>
        <dbReference type="ARBA" id="ARBA00023163"/>
    </source>
</evidence>
<dbReference type="RefSeq" id="WP_300962495.1">
    <property type="nucleotide sequence ID" value="NZ_JAUHJR010000010.1"/>
</dbReference>
<comment type="caution">
    <text evidence="5">The sequence shown here is derived from an EMBL/GenBank/DDBJ whole genome shotgun (WGS) entry which is preliminary data.</text>
</comment>
<dbReference type="InterPro" id="IPR003018">
    <property type="entry name" value="GAF"/>
</dbReference>
<dbReference type="InterPro" id="IPR016032">
    <property type="entry name" value="Sig_transdc_resp-reg_C-effctor"/>
</dbReference>
<organism evidence="5 6">
    <name type="scientific">Nocardioides abyssi</name>
    <dbReference type="NCBI Taxonomy" id="3058370"/>
    <lineage>
        <taxon>Bacteria</taxon>
        <taxon>Bacillati</taxon>
        <taxon>Actinomycetota</taxon>
        <taxon>Actinomycetes</taxon>
        <taxon>Propionibacteriales</taxon>
        <taxon>Nocardioidaceae</taxon>
        <taxon>Nocardioides</taxon>
    </lineage>
</organism>
<dbReference type="CDD" id="cd06170">
    <property type="entry name" value="LuxR_C_like"/>
    <property type="match status" value="1"/>
</dbReference>